<sequence>MGGSCMGLQSIIVVRIVGPLIYGMDSDEEPPAAVANTFSTTAARGVSSSLISRPLLSSGVGFRRESDSLAELCAHLKRRYEGLSRLPSHVPSVVSFCVGGKDFAVSRALLEKDPGSLLFSLARLHFCSTSSAKGAADASARGRKRSRDGNDETMTDAVVSIPERNARLFGMLLNLLRGYKNAIPEEWMDSCREEAAYYGLSGLWNSRFHITSSQYYFRNPLHNSKLISDAVLGVASDFFSTGQHHIDFSVSQCDRVAVGMISSNVGSAEEPVTPPHDGNNGAFYWNDGKLSFYLGEPRVVETGLPFPAGAIIRIIFDADERIVRWVVNGEYCVAMERLPAGRQYAFSSIAARSSQVTIVPTTALSTYDAISVTAAFFDAFEDPSAAFDSQHNLLSVAMEEHPIAFTVGTTATTDVLLPVSMTHLLDAGAEAFD</sequence>
<dbReference type="VEuPathDB" id="TriTrypDB:LdBPK_313200.1"/>
<proteinExistence type="predicted"/>
<gene>
    <name evidence="1" type="ORF">CGC20_2610</name>
</gene>
<dbReference type="Gene3D" id="2.60.120.920">
    <property type="match status" value="1"/>
</dbReference>
<dbReference type="Gene3D" id="3.30.710.10">
    <property type="entry name" value="Potassium Channel Kv1.1, Chain A"/>
    <property type="match status" value="1"/>
</dbReference>
<comment type="caution">
    <text evidence="1">The sequence shown here is derived from an EMBL/GenBank/DDBJ whole genome shotgun (WGS) entry which is preliminary data.</text>
</comment>
<dbReference type="PANTHER" id="PTHR14499:SF80">
    <property type="entry name" value="BTB DOMAIN-CONTAINING PROTEIN"/>
    <property type="match status" value="1"/>
</dbReference>
<dbReference type="SUPFAM" id="SSF54695">
    <property type="entry name" value="POZ domain"/>
    <property type="match status" value="1"/>
</dbReference>
<protein>
    <submittedName>
        <fullName evidence="1">BTB/POZ domain family protein</fullName>
    </submittedName>
</protein>
<organism evidence="1 2">
    <name type="scientific">Leishmania donovani</name>
    <dbReference type="NCBI Taxonomy" id="5661"/>
    <lineage>
        <taxon>Eukaryota</taxon>
        <taxon>Discoba</taxon>
        <taxon>Euglenozoa</taxon>
        <taxon>Kinetoplastea</taxon>
        <taxon>Metakinetoplastina</taxon>
        <taxon>Trypanosomatida</taxon>
        <taxon>Trypanosomatidae</taxon>
        <taxon>Leishmaniinae</taxon>
        <taxon>Leishmania</taxon>
    </lineage>
</organism>
<dbReference type="InterPro" id="IPR043136">
    <property type="entry name" value="B30.2/SPRY_sf"/>
</dbReference>
<dbReference type="InterPro" id="IPR013320">
    <property type="entry name" value="ConA-like_dom_sf"/>
</dbReference>
<dbReference type="VEuPathDB" id="TriTrypDB:LdCL_310040300"/>
<evidence type="ECO:0000313" key="2">
    <source>
        <dbReference type="Proteomes" id="UP000318821"/>
    </source>
</evidence>
<accession>A0A504WX75</accession>
<evidence type="ECO:0000313" key="1">
    <source>
        <dbReference type="EMBL" id="TPP41312.1"/>
    </source>
</evidence>
<dbReference type="VEuPathDB" id="TriTrypDB:LDHU3_31.5460"/>
<dbReference type="EMBL" id="RHLD01000005">
    <property type="protein sequence ID" value="TPP41312.1"/>
    <property type="molecule type" value="Genomic_DNA"/>
</dbReference>
<dbReference type="PANTHER" id="PTHR14499">
    <property type="entry name" value="POTASSIUM CHANNEL TETRAMERIZATION DOMAIN-CONTAINING"/>
    <property type="match status" value="1"/>
</dbReference>
<dbReference type="SUPFAM" id="SSF49899">
    <property type="entry name" value="Concanavalin A-like lectins/glucanases"/>
    <property type="match status" value="1"/>
</dbReference>
<dbReference type="Proteomes" id="UP000318821">
    <property type="component" value="Unassembled WGS sequence"/>
</dbReference>
<dbReference type="AlphaFoldDB" id="A0A504WX75"/>
<name>A0A504WX75_LEIDO</name>
<dbReference type="InterPro" id="IPR011333">
    <property type="entry name" value="SKP1/BTB/POZ_sf"/>
</dbReference>
<reference evidence="2" key="1">
    <citation type="submission" date="2019-02" db="EMBL/GenBank/DDBJ databases">
        <title>FDA dAtabase for Regulatory Grade micrObial Sequences (FDA-ARGOS): Supporting development and validation of Infectious Disease Dx tests.</title>
        <authorList>
            <person name="Duncan R."/>
            <person name="Fisher C."/>
            <person name="Tallon L."/>
            <person name="Sadzewicz L."/>
            <person name="Sengamalay N."/>
            <person name="Ott S."/>
            <person name="Godinez A."/>
            <person name="Nagaraj S."/>
            <person name="Vavikolanu K."/>
            <person name="Vyas G."/>
            <person name="Nadendla S."/>
            <person name="Aluvathingal J."/>
            <person name="Sichtig H."/>
        </authorList>
    </citation>
    <scope>NUCLEOTIDE SEQUENCE [LARGE SCALE GENOMIC DNA]</scope>
    <source>
        <strain evidence="2">FDAARGOS_360</strain>
    </source>
</reference>